<dbReference type="InterPro" id="IPR001789">
    <property type="entry name" value="Sig_transdc_resp-reg_receiver"/>
</dbReference>
<dbReference type="Pfam" id="PF00072">
    <property type="entry name" value="Response_reg"/>
    <property type="match status" value="1"/>
</dbReference>
<dbReference type="AlphaFoldDB" id="A0A1H8UJY4"/>
<evidence type="ECO:0000313" key="4">
    <source>
        <dbReference type="EMBL" id="SEP03327.1"/>
    </source>
</evidence>
<proteinExistence type="predicted"/>
<dbReference type="OrthoDB" id="9806105at2"/>
<dbReference type="RefSeq" id="WP_091645014.1">
    <property type="nucleotide sequence ID" value="NZ_FOEG01000007.1"/>
</dbReference>
<dbReference type="InterPro" id="IPR002545">
    <property type="entry name" value="CheW-lke_dom"/>
</dbReference>
<accession>A0A1H8UJY4</accession>
<feature type="domain" description="Response regulatory" evidence="2">
    <location>
        <begin position="183"/>
        <end position="309"/>
    </location>
</feature>
<dbReference type="PANTHER" id="PTHR47233:SF3">
    <property type="entry name" value="CHEMOTAXIS PROTEIN CHEV"/>
    <property type="match status" value="1"/>
</dbReference>
<dbReference type="InterPro" id="IPR024181">
    <property type="entry name" value="Chemotax_regulator_CheV"/>
</dbReference>
<keyword evidence="1" id="KW-0597">Phosphoprotein</keyword>
<evidence type="ECO:0000313" key="5">
    <source>
        <dbReference type="Proteomes" id="UP000199657"/>
    </source>
</evidence>
<dbReference type="PROSITE" id="PS50110">
    <property type="entry name" value="RESPONSE_REGULATORY"/>
    <property type="match status" value="1"/>
</dbReference>
<keyword evidence="5" id="KW-1185">Reference proteome</keyword>
<dbReference type="SMART" id="SM00260">
    <property type="entry name" value="CheW"/>
    <property type="match status" value="1"/>
</dbReference>
<feature type="domain" description="CheW-like" evidence="3">
    <location>
        <begin position="19"/>
        <end position="158"/>
    </location>
</feature>
<dbReference type="STRING" id="406100.SAMN04488052_10725"/>
<name>A0A1H8UJY4_9GAMM</name>
<sequence>MASIMDSVDQRTTLAGTNRMELLLFQLSGAQLFGINVFKVREVIPVPRLIQLPHSHPTVAGVCYIRDRTIAVIDLRMATTGRALEERDTSSVIVTEYNRSVQGFMVRGVDRIVNVNWRDIMPPPSSWSNTAYLTGVTRVDERLVQIVDVEKVMDEINQAGGIGALPGVEEGGVKPASGAEDWHVLVVDDSSVARRQIHDTLQGMGVQVTMARDGQEAMETLRGWAARPDESPWNQLLMVISDVEMPRMDGYTVATEIRRDDALKGLHLLLHSSLSGMFNEDLVKRVGADDFLAKFGASELAGRVQARLEQVNA</sequence>
<dbReference type="PROSITE" id="PS50851">
    <property type="entry name" value="CHEW"/>
    <property type="match status" value="1"/>
</dbReference>
<dbReference type="Gene3D" id="2.30.30.40">
    <property type="entry name" value="SH3 Domains"/>
    <property type="match status" value="1"/>
</dbReference>
<dbReference type="Gene3D" id="3.40.50.2300">
    <property type="match status" value="1"/>
</dbReference>
<dbReference type="Gene3D" id="2.40.50.180">
    <property type="entry name" value="CheA-289, Domain 4"/>
    <property type="match status" value="1"/>
</dbReference>
<evidence type="ECO:0000259" key="2">
    <source>
        <dbReference type="PROSITE" id="PS50110"/>
    </source>
</evidence>
<gene>
    <name evidence="4" type="ORF">SAMN04488052_10725</name>
</gene>
<dbReference type="GO" id="GO:0006935">
    <property type="term" value="P:chemotaxis"/>
    <property type="evidence" value="ECO:0007669"/>
    <property type="project" value="InterPro"/>
</dbReference>
<feature type="modified residue" description="4-aspartylphosphate" evidence="1">
    <location>
        <position position="242"/>
    </location>
</feature>
<dbReference type="GO" id="GO:0000160">
    <property type="term" value="P:phosphorelay signal transduction system"/>
    <property type="evidence" value="ECO:0007669"/>
    <property type="project" value="InterPro"/>
</dbReference>
<dbReference type="PIRSF" id="PIRSF002867">
    <property type="entry name" value="CheV"/>
    <property type="match status" value="1"/>
</dbReference>
<dbReference type="InterPro" id="IPR036061">
    <property type="entry name" value="CheW-like_dom_sf"/>
</dbReference>
<reference evidence="4 5" key="1">
    <citation type="submission" date="2016-10" db="EMBL/GenBank/DDBJ databases">
        <authorList>
            <person name="de Groot N.N."/>
        </authorList>
    </citation>
    <scope>NUCLEOTIDE SEQUENCE [LARGE SCALE GENOMIC DNA]</scope>
    <source>
        <strain evidence="4 5">CGMCC 1.6291</strain>
    </source>
</reference>
<evidence type="ECO:0000256" key="1">
    <source>
        <dbReference type="PROSITE-ProRule" id="PRU00169"/>
    </source>
</evidence>
<evidence type="ECO:0000259" key="3">
    <source>
        <dbReference type="PROSITE" id="PS50851"/>
    </source>
</evidence>
<dbReference type="SUPFAM" id="SSF52172">
    <property type="entry name" value="CheY-like"/>
    <property type="match status" value="1"/>
</dbReference>
<dbReference type="InterPro" id="IPR011006">
    <property type="entry name" value="CheY-like_superfamily"/>
</dbReference>
<dbReference type="SMART" id="SM00448">
    <property type="entry name" value="REC"/>
    <property type="match status" value="1"/>
</dbReference>
<dbReference type="PANTHER" id="PTHR47233">
    <property type="entry name" value="CHEMOTAXIS PROTEIN CHEV"/>
    <property type="match status" value="1"/>
</dbReference>
<dbReference type="Proteomes" id="UP000199657">
    <property type="component" value="Unassembled WGS sequence"/>
</dbReference>
<protein>
    <submittedName>
        <fullName evidence="4">Response regulator receiver modulated CheW protein</fullName>
    </submittedName>
</protein>
<dbReference type="SUPFAM" id="SSF50341">
    <property type="entry name" value="CheW-like"/>
    <property type="match status" value="1"/>
</dbReference>
<dbReference type="EMBL" id="FOEG01000007">
    <property type="protein sequence ID" value="SEP03327.1"/>
    <property type="molecule type" value="Genomic_DNA"/>
</dbReference>
<organism evidence="4 5">
    <name type="scientific">Aquisalimonas asiatica</name>
    <dbReference type="NCBI Taxonomy" id="406100"/>
    <lineage>
        <taxon>Bacteria</taxon>
        <taxon>Pseudomonadati</taxon>
        <taxon>Pseudomonadota</taxon>
        <taxon>Gammaproteobacteria</taxon>
        <taxon>Chromatiales</taxon>
        <taxon>Ectothiorhodospiraceae</taxon>
        <taxon>Aquisalimonas</taxon>
    </lineage>
</organism>
<dbReference type="Pfam" id="PF01584">
    <property type="entry name" value="CheW"/>
    <property type="match status" value="1"/>
</dbReference>